<organism evidence="2 3">
    <name type="scientific">Rhododendron griersonianum</name>
    <dbReference type="NCBI Taxonomy" id="479676"/>
    <lineage>
        <taxon>Eukaryota</taxon>
        <taxon>Viridiplantae</taxon>
        <taxon>Streptophyta</taxon>
        <taxon>Embryophyta</taxon>
        <taxon>Tracheophyta</taxon>
        <taxon>Spermatophyta</taxon>
        <taxon>Magnoliopsida</taxon>
        <taxon>eudicotyledons</taxon>
        <taxon>Gunneridae</taxon>
        <taxon>Pentapetalae</taxon>
        <taxon>asterids</taxon>
        <taxon>Ericales</taxon>
        <taxon>Ericaceae</taxon>
        <taxon>Ericoideae</taxon>
        <taxon>Rhodoreae</taxon>
        <taxon>Rhododendron</taxon>
    </lineage>
</organism>
<dbReference type="AlphaFoldDB" id="A0AAV6IM16"/>
<feature type="transmembrane region" description="Helical" evidence="1">
    <location>
        <begin position="40"/>
        <end position="63"/>
    </location>
</feature>
<protein>
    <submittedName>
        <fullName evidence="2">Uncharacterized protein</fullName>
    </submittedName>
</protein>
<keyword evidence="1" id="KW-0472">Membrane</keyword>
<reference evidence="2" key="1">
    <citation type="submission" date="2020-08" db="EMBL/GenBank/DDBJ databases">
        <title>Plant Genome Project.</title>
        <authorList>
            <person name="Zhang R.-G."/>
        </authorList>
    </citation>
    <scope>NUCLEOTIDE SEQUENCE</scope>
    <source>
        <strain evidence="2">WSP0</strain>
        <tissue evidence="2">Leaf</tissue>
    </source>
</reference>
<dbReference type="Proteomes" id="UP000823749">
    <property type="component" value="Chromosome 10"/>
</dbReference>
<proteinExistence type="predicted"/>
<dbReference type="EMBL" id="JACTNZ010000010">
    <property type="protein sequence ID" value="KAG5529353.1"/>
    <property type="molecule type" value="Genomic_DNA"/>
</dbReference>
<comment type="caution">
    <text evidence="2">The sequence shown here is derived from an EMBL/GenBank/DDBJ whole genome shotgun (WGS) entry which is preliminary data.</text>
</comment>
<evidence type="ECO:0000313" key="3">
    <source>
        <dbReference type="Proteomes" id="UP000823749"/>
    </source>
</evidence>
<gene>
    <name evidence="2" type="ORF">RHGRI_029909</name>
</gene>
<sequence>MRLAYAPSFLSLYILVTIAVLYVLRRSPFSLISDLRRRSSFVILSSLSLFISWMALVLIQGLLTVPYLCYRNSTVLVLYGKAM</sequence>
<accession>A0AAV6IM16</accession>
<keyword evidence="1" id="KW-1133">Transmembrane helix</keyword>
<name>A0AAV6IM16_9ERIC</name>
<evidence type="ECO:0000256" key="1">
    <source>
        <dbReference type="SAM" id="Phobius"/>
    </source>
</evidence>
<feature type="transmembrane region" description="Helical" evidence="1">
    <location>
        <begin position="6"/>
        <end position="24"/>
    </location>
</feature>
<keyword evidence="1" id="KW-0812">Transmembrane</keyword>
<evidence type="ECO:0000313" key="2">
    <source>
        <dbReference type="EMBL" id="KAG5529353.1"/>
    </source>
</evidence>
<keyword evidence="3" id="KW-1185">Reference proteome</keyword>